<dbReference type="PROSITE" id="PS51123">
    <property type="entry name" value="OMPA_2"/>
    <property type="match status" value="1"/>
</dbReference>
<dbReference type="PANTHER" id="PTHR30329:SF21">
    <property type="entry name" value="LIPOPROTEIN YIAD-RELATED"/>
    <property type="match status" value="1"/>
</dbReference>
<evidence type="ECO:0000313" key="5">
    <source>
        <dbReference type="EMBL" id="CAI8854909.1"/>
    </source>
</evidence>
<feature type="compositionally biased region" description="Low complexity" evidence="2">
    <location>
        <begin position="290"/>
        <end position="302"/>
    </location>
</feature>
<feature type="region of interest" description="Disordered" evidence="2">
    <location>
        <begin position="261"/>
        <end position="305"/>
    </location>
</feature>
<feature type="transmembrane region" description="Helical" evidence="3">
    <location>
        <begin position="63"/>
        <end position="81"/>
    </location>
</feature>
<evidence type="ECO:0000256" key="3">
    <source>
        <dbReference type="SAM" id="Phobius"/>
    </source>
</evidence>
<feature type="compositionally biased region" description="Basic residues" evidence="2">
    <location>
        <begin position="278"/>
        <end position="289"/>
    </location>
</feature>
<keyword evidence="3" id="KW-1133">Transmembrane helix</keyword>
<dbReference type="InterPro" id="IPR006665">
    <property type="entry name" value="OmpA-like"/>
</dbReference>
<dbReference type="CDD" id="cd07185">
    <property type="entry name" value="OmpA_C-like"/>
    <property type="match status" value="1"/>
</dbReference>
<keyword evidence="1 3" id="KW-0472">Membrane</keyword>
<dbReference type="Proteomes" id="UP001162030">
    <property type="component" value="Chromosome"/>
</dbReference>
<feature type="domain" description="OmpA-like" evidence="4">
    <location>
        <begin position="125"/>
        <end position="243"/>
    </location>
</feature>
<accession>A0ABM9I380</accession>
<dbReference type="Pfam" id="PF00691">
    <property type="entry name" value="OmpA"/>
    <property type="match status" value="1"/>
</dbReference>
<proteinExistence type="predicted"/>
<evidence type="ECO:0000259" key="4">
    <source>
        <dbReference type="PROSITE" id="PS51123"/>
    </source>
</evidence>
<evidence type="ECO:0000256" key="2">
    <source>
        <dbReference type="SAM" id="MobiDB-lite"/>
    </source>
</evidence>
<keyword evidence="6" id="KW-1185">Reference proteome</keyword>
<dbReference type="EMBL" id="OX458333">
    <property type="protein sequence ID" value="CAI8854909.1"/>
    <property type="molecule type" value="Genomic_DNA"/>
</dbReference>
<gene>
    <name evidence="5" type="ORF">MSZNOR_2583</name>
</gene>
<evidence type="ECO:0000313" key="6">
    <source>
        <dbReference type="Proteomes" id="UP001162030"/>
    </source>
</evidence>
<feature type="transmembrane region" description="Helical" evidence="3">
    <location>
        <begin position="36"/>
        <end position="56"/>
    </location>
</feature>
<dbReference type="InterPro" id="IPR036737">
    <property type="entry name" value="OmpA-like_sf"/>
</dbReference>
<dbReference type="PANTHER" id="PTHR30329">
    <property type="entry name" value="STATOR ELEMENT OF FLAGELLAR MOTOR COMPLEX"/>
    <property type="match status" value="1"/>
</dbReference>
<organism evidence="5 6">
    <name type="scientific">Methylocaldum szegediense</name>
    <dbReference type="NCBI Taxonomy" id="73780"/>
    <lineage>
        <taxon>Bacteria</taxon>
        <taxon>Pseudomonadati</taxon>
        <taxon>Pseudomonadota</taxon>
        <taxon>Gammaproteobacteria</taxon>
        <taxon>Methylococcales</taxon>
        <taxon>Methylococcaceae</taxon>
        <taxon>Methylocaldum</taxon>
    </lineage>
</organism>
<dbReference type="Gene3D" id="3.30.1330.60">
    <property type="entry name" value="OmpA-like domain"/>
    <property type="match status" value="1"/>
</dbReference>
<sequence>MGDIMQTRSRLFRLTALATAVSLAGCASLNQLGRDYGTAIGCVGGAMAGAALGAVISGKAKDIAIGAASGAAVGCAAGYAWQNRLQELERVAREENLRMQVETLRRQAPVQPGKPVGPAEDVGIVAQVQDQGMFPVGSDQLTPDGRRQVEKLAQVFRQQLSEGGSSRALLVVGHTDATGTAESNQRLSEQRARTVGAVLARAGVNPSNIYYQGAGASRPIADNGTVSGRAANRRVEIVEVASTEILKLRVAQEQANPRYLAHGTRTEATDAAPAPKAKTAKRPAAKKKAPATAQPRTATAKPSAPVDFGGVPAADVAWTLAGGIKPKRSGLSLISSAHASELPVRSCNEDQPRVAGAVKNLASGAELRQYATNAYLTNMNGRPWSGLVNGHQVTLSPVAVLREGAQVVKPPAVLVVKDFERGNRHAAKLAALANAYEGEDSILYRVFVQEEGAPLSCIDVAMSKSSGNASGGKLYYPRSSRTVYAADYIPRGY</sequence>
<keyword evidence="3" id="KW-0812">Transmembrane</keyword>
<dbReference type="InterPro" id="IPR050330">
    <property type="entry name" value="Bact_OuterMem_StrucFunc"/>
</dbReference>
<evidence type="ECO:0000256" key="1">
    <source>
        <dbReference type="PROSITE-ProRule" id="PRU00473"/>
    </source>
</evidence>
<name>A0ABM9I380_9GAMM</name>
<protein>
    <submittedName>
        <fullName evidence="5">OmpA-OmpF porin, OOP family</fullName>
    </submittedName>
</protein>
<reference evidence="5 6" key="1">
    <citation type="submission" date="2023-03" db="EMBL/GenBank/DDBJ databases">
        <authorList>
            <person name="Pearce D."/>
        </authorList>
    </citation>
    <scope>NUCLEOTIDE SEQUENCE [LARGE SCALE GENOMIC DNA]</scope>
    <source>
        <strain evidence="5">Msz</strain>
    </source>
</reference>
<dbReference type="SUPFAM" id="SSF103088">
    <property type="entry name" value="OmpA-like"/>
    <property type="match status" value="1"/>
</dbReference>